<dbReference type="Proteomes" id="UP000034508">
    <property type="component" value="Unassembled WGS sequence"/>
</dbReference>
<evidence type="ECO:0000256" key="6">
    <source>
        <dbReference type="ARBA" id="ARBA00023004"/>
    </source>
</evidence>
<dbReference type="Pfam" id="PF04055">
    <property type="entry name" value="Radical_SAM"/>
    <property type="match status" value="1"/>
</dbReference>
<accession>A0A0G0FKV5</accession>
<evidence type="ECO:0000256" key="3">
    <source>
        <dbReference type="ARBA" id="ARBA00022691"/>
    </source>
</evidence>
<dbReference type="GO" id="GO:0051539">
    <property type="term" value="F:4 iron, 4 sulfur cluster binding"/>
    <property type="evidence" value="ECO:0007669"/>
    <property type="project" value="UniProtKB-KW"/>
</dbReference>
<dbReference type="SFLD" id="SFLDS00029">
    <property type="entry name" value="Radical_SAM"/>
    <property type="match status" value="1"/>
</dbReference>
<proteinExistence type="predicted"/>
<dbReference type="EMBL" id="LBSM01000004">
    <property type="protein sequence ID" value="KKQ18457.1"/>
    <property type="molecule type" value="Genomic_DNA"/>
</dbReference>
<dbReference type="GO" id="GO:0046872">
    <property type="term" value="F:metal ion binding"/>
    <property type="evidence" value="ECO:0007669"/>
    <property type="project" value="UniProtKB-KW"/>
</dbReference>
<evidence type="ECO:0000256" key="4">
    <source>
        <dbReference type="ARBA" id="ARBA00022723"/>
    </source>
</evidence>
<dbReference type="GO" id="GO:0016491">
    <property type="term" value="F:oxidoreductase activity"/>
    <property type="evidence" value="ECO:0007669"/>
    <property type="project" value="UniProtKB-KW"/>
</dbReference>
<evidence type="ECO:0000256" key="7">
    <source>
        <dbReference type="ARBA" id="ARBA00023014"/>
    </source>
</evidence>
<dbReference type="InterPro" id="IPR058240">
    <property type="entry name" value="rSAM_sf"/>
</dbReference>
<dbReference type="PANTHER" id="PTHR11228">
    <property type="entry name" value="RADICAL SAM DOMAIN PROTEIN"/>
    <property type="match status" value="1"/>
</dbReference>
<reference evidence="9 10" key="1">
    <citation type="journal article" date="2015" name="Nature">
        <title>rRNA introns, odd ribosomes, and small enigmatic genomes across a large radiation of phyla.</title>
        <authorList>
            <person name="Brown C.T."/>
            <person name="Hug L.A."/>
            <person name="Thomas B.C."/>
            <person name="Sharon I."/>
            <person name="Castelle C.J."/>
            <person name="Singh A."/>
            <person name="Wilkins M.J."/>
            <person name="Williams K.H."/>
            <person name="Banfield J.F."/>
        </authorList>
    </citation>
    <scope>NUCLEOTIDE SEQUENCE [LARGE SCALE GENOMIC DNA]</scope>
</reference>
<dbReference type="AlphaFoldDB" id="A0A0G0FKV5"/>
<comment type="caution">
    <text evidence="9">The sequence shown here is derived from an EMBL/GenBank/DDBJ whole genome shotgun (WGS) entry which is preliminary data.</text>
</comment>
<dbReference type="Gene3D" id="3.20.20.70">
    <property type="entry name" value="Aldolase class I"/>
    <property type="match status" value="1"/>
</dbReference>
<keyword evidence="6" id="KW-0408">Iron</keyword>
<gene>
    <name evidence="9" type="ORF">US31_C0004G0019</name>
</gene>
<keyword evidence="3" id="KW-0949">S-adenosyl-L-methionine</keyword>
<keyword evidence="5" id="KW-0560">Oxidoreductase</keyword>
<sequence>MINRLKKSLPKISFSVLPFIDKPYIIFFNIIERCNLRCSYCCGKYYSDKEELSFSQVKKILTDFYQLGARRLGISGGEALLYKDIDKVIELAVSLGYDVGLNSNGILVPLHLKALRLLSNLSISLDGATAKVHDKYRGKGSFEKAIHGLEAAHKAEIPLHICCTLTDVNYHEWRDVLKLGEKYNASVLLCPFYPPFDEKNKFNLPGDYPEKIKQVIKDIIKEKKRKGNNIFYSEATYKLMLDWPDYKNDISPSKPKGYPICQFGKKIVIINNKGELFPCLRISRSIPGQGCLKQSVAQAYRNMTTPPCKACFWVCTLEYNLLFGLNISAIFNYVNNSLREKNITK</sequence>
<dbReference type="PROSITE" id="PS01305">
    <property type="entry name" value="MOAA_NIFB_PQQE"/>
    <property type="match status" value="1"/>
</dbReference>
<dbReference type="PROSITE" id="PS51918">
    <property type="entry name" value="RADICAL_SAM"/>
    <property type="match status" value="1"/>
</dbReference>
<dbReference type="PANTHER" id="PTHR11228:SF7">
    <property type="entry name" value="PQQA PEPTIDE CYCLASE"/>
    <property type="match status" value="1"/>
</dbReference>
<protein>
    <recommendedName>
        <fullName evidence="8">Radical SAM core domain-containing protein</fullName>
    </recommendedName>
</protein>
<keyword evidence="7" id="KW-0411">Iron-sulfur</keyword>
<feature type="domain" description="Radical SAM core" evidence="8">
    <location>
        <begin position="20"/>
        <end position="231"/>
    </location>
</feature>
<evidence type="ECO:0000259" key="8">
    <source>
        <dbReference type="PROSITE" id="PS51918"/>
    </source>
</evidence>
<dbReference type="SUPFAM" id="SSF102114">
    <property type="entry name" value="Radical SAM enzymes"/>
    <property type="match status" value="1"/>
</dbReference>
<dbReference type="SFLD" id="SFLDG01067">
    <property type="entry name" value="SPASM/twitch_domain_containing"/>
    <property type="match status" value="1"/>
</dbReference>
<dbReference type="SFLD" id="SFLDG01386">
    <property type="entry name" value="main_SPASM_domain-containing"/>
    <property type="match status" value="1"/>
</dbReference>
<dbReference type="InterPro" id="IPR007197">
    <property type="entry name" value="rSAM"/>
</dbReference>
<name>A0A0G0FKV5_9BACT</name>
<evidence type="ECO:0000313" key="10">
    <source>
        <dbReference type="Proteomes" id="UP000034508"/>
    </source>
</evidence>
<keyword evidence="2" id="KW-0004">4Fe-4S</keyword>
<dbReference type="CDD" id="cd01335">
    <property type="entry name" value="Radical_SAM"/>
    <property type="match status" value="1"/>
</dbReference>
<dbReference type="InterPro" id="IPR050377">
    <property type="entry name" value="Radical_SAM_PqqE_MftC-like"/>
</dbReference>
<comment type="cofactor">
    <cofactor evidence="1">
        <name>[4Fe-4S] cluster</name>
        <dbReference type="ChEBI" id="CHEBI:49883"/>
    </cofactor>
</comment>
<evidence type="ECO:0000313" key="9">
    <source>
        <dbReference type="EMBL" id="KKQ18457.1"/>
    </source>
</evidence>
<organism evidence="9 10">
    <name type="scientific">Berkelbacteria bacterium GW2011_GWA1_36_9</name>
    <dbReference type="NCBI Taxonomy" id="1618331"/>
    <lineage>
        <taxon>Bacteria</taxon>
        <taxon>Candidatus Berkelbacteria</taxon>
    </lineage>
</organism>
<dbReference type="InterPro" id="IPR000385">
    <property type="entry name" value="MoaA_NifB_PqqE_Fe-S-bd_CS"/>
</dbReference>
<keyword evidence="4" id="KW-0479">Metal-binding</keyword>
<evidence type="ECO:0000256" key="5">
    <source>
        <dbReference type="ARBA" id="ARBA00023002"/>
    </source>
</evidence>
<evidence type="ECO:0000256" key="2">
    <source>
        <dbReference type="ARBA" id="ARBA00022485"/>
    </source>
</evidence>
<dbReference type="InterPro" id="IPR013785">
    <property type="entry name" value="Aldolase_TIM"/>
</dbReference>
<evidence type="ECO:0000256" key="1">
    <source>
        <dbReference type="ARBA" id="ARBA00001966"/>
    </source>
</evidence>